<keyword evidence="1" id="KW-1133">Transmembrane helix</keyword>
<keyword evidence="1" id="KW-0812">Transmembrane</keyword>
<evidence type="ECO:0000256" key="1">
    <source>
        <dbReference type="SAM" id="Phobius"/>
    </source>
</evidence>
<name>A0ABY8QXL2_9MICO</name>
<gene>
    <name evidence="2" type="ORF">LWF01_04360</name>
</gene>
<evidence type="ECO:0000313" key="2">
    <source>
        <dbReference type="EMBL" id="WGW13014.1"/>
    </source>
</evidence>
<sequence length="145" mass="15746">MSAIARPAGHRSLSRKDVVVYVAGVIAGLIATHAVIAFADDGRITVRSTLLLAVVACFIAGFYLVRRPAIRQRRYAYYFLHVMAFLLVNGSYWLHAGILSLDGRADVVAATWSGALYAMATFWGIGLLIHTLGAFLSKGFEDVDV</sequence>
<keyword evidence="1" id="KW-0472">Membrane</keyword>
<dbReference type="EMBL" id="CP090958">
    <property type="protein sequence ID" value="WGW13014.1"/>
    <property type="molecule type" value="Genomic_DNA"/>
</dbReference>
<protein>
    <submittedName>
        <fullName evidence="2">2TM domain-containing protein</fullName>
    </submittedName>
</protein>
<feature type="transmembrane region" description="Helical" evidence="1">
    <location>
        <begin position="18"/>
        <end position="38"/>
    </location>
</feature>
<feature type="transmembrane region" description="Helical" evidence="1">
    <location>
        <begin position="115"/>
        <end position="136"/>
    </location>
</feature>
<evidence type="ECO:0000313" key="3">
    <source>
        <dbReference type="Proteomes" id="UP001209083"/>
    </source>
</evidence>
<feature type="transmembrane region" description="Helical" evidence="1">
    <location>
        <begin position="44"/>
        <end position="65"/>
    </location>
</feature>
<keyword evidence="3" id="KW-1185">Reference proteome</keyword>
<organism evidence="2 3">
    <name type="scientific">Saxibacter everestensis</name>
    <dbReference type="NCBI Taxonomy" id="2909229"/>
    <lineage>
        <taxon>Bacteria</taxon>
        <taxon>Bacillati</taxon>
        <taxon>Actinomycetota</taxon>
        <taxon>Actinomycetes</taxon>
        <taxon>Micrococcales</taxon>
        <taxon>Brevibacteriaceae</taxon>
        <taxon>Saxibacter</taxon>
    </lineage>
</organism>
<accession>A0ABY8QXL2</accession>
<feature type="transmembrane region" description="Helical" evidence="1">
    <location>
        <begin position="77"/>
        <end position="95"/>
    </location>
</feature>
<proteinExistence type="predicted"/>
<dbReference type="RefSeq" id="WP_349639822.1">
    <property type="nucleotide sequence ID" value="NZ_CP090958.1"/>
</dbReference>
<reference evidence="2 3" key="1">
    <citation type="submission" date="2023-05" db="EMBL/GenBank/DDBJ databases">
        <title>Lithophilousrod everest ZFBP1038 complete genpme.</title>
        <authorList>
            <person name="Tian M."/>
        </authorList>
    </citation>
    <scope>NUCLEOTIDE SEQUENCE [LARGE SCALE GENOMIC DNA]</scope>
    <source>
        <strain evidence="2 3">ZFBP1038</strain>
    </source>
</reference>
<dbReference type="Proteomes" id="UP001209083">
    <property type="component" value="Chromosome"/>
</dbReference>